<proteinExistence type="predicted"/>
<organism evidence="1 2">
    <name type="scientific">Blastochloris tepida</name>
    <dbReference type="NCBI Taxonomy" id="2233851"/>
    <lineage>
        <taxon>Bacteria</taxon>
        <taxon>Pseudomonadati</taxon>
        <taxon>Pseudomonadota</taxon>
        <taxon>Alphaproteobacteria</taxon>
        <taxon>Hyphomicrobiales</taxon>
        <taxon>Blastochloridaceae</taxon>
        <taxon>Blastochloris</taxon>
    </lineage>
</organism>
<gene>
    <name evidence="1" type="ORF">BLTE_35400</name>
</gene>
<dbReference type="KEGG" id="blag:BLTE_35400"/>
<name>A0A348G5M2_9HYPH</name>
<keyword evidence="2" id="KW-1185">Reference proteome</keyword>
<dbReference type="Pfam" id="PF20126">
    <property type="entry name" value="TumE"/>
    <property type="match status" value="1"/>
</dbReference>
<reference evidence="1 2" key="1">
    <citation type="submission" date="2018-08" db="EMBL/GenBank/DDBJ databases">
        <title>Complete genome sequencing of Blastochloris tepida GI.</title>
        <authorList>
            <person name="Tsukatani Y."/>
            <person name="Mori H."/>
        </authorList>
    </citation>
    <scope>NUCLEOTIDE SEQUENCE [LARGE SCALE GENOMIC DNA]</scope>
    <source>
        <strain evidence="1 2">GI</strain>
    </source>
</reference>
<dbReference type="AlphaFoldDB" id="A0A348G5M2"/>
<dbReference type="EMBL" id="AP018907">
    <property type="protein sequence ID" value="BBF94855.1"/>
    <property type="molecule type" value="Genomic_DNA"/>
</dbReference>
<accession>A0A348G5M2</accession>
<evidence type="ECO:0000313" key="1">
    <source>
        <dbReference type="EMBL" id="BBF94855.1"/>
    </source>
</evidence>
<sequence length="118" mass="13526">MALIVPIVGVSSNIPADRLLRERHVLDERVFVEVAVWRVLQPVPGSRHSLKYRLALVVSGECILRYDNEAGKGDHRHVGRREEPYFFQGPERLLADFWAEVEALRAADWRIEHDDGDA</sequence>
<dbReference type="InterPro" id="IPR045397">
    <property type="entry name" value="TumE-like"/>
</dbReference>
<protein>
    <submittedName>
        <fullName evidence="1">Uncharacterized protein</fullName>
    </submittedName>
</protein>
<dbReference type="Proteomes" id="UP000266934">
    <property type="component" value="Chromosome"/>
</dbReference>
<evidence type="ECO:0000313" key="2">
    <source>
        <dbReference type="Proteomes" id="UP000266934"/>
    </source>
</evidence>